<organism evidence="1">
    <name type="scientific">uncultured Agrobacterium sp</name>
    <dbReference type="NCBI Taxonomy" id="157277"/>
    <lineage>
        <taxon>Bacteria</taxon>
        <taxon>Pseudomonadati</taxon>
        <taxon>Pseudomonadota</taxon>
        <taxon>Alphaproteobacteria</taxon>
        <taxon>Hyphomicrobiales</taxon>
        <taxon>Rhizobiaceae</taxon>
        <taxon>Rhizobium/Agrobacterium group</taxon>
        <taxon>Agrobacterium</taxon>
        <taxon>environmental samples</taxon>
    </lineage>
</organism>
<accession>A0A060BY25</accession>
<sequence>GGIYLDADWYPVAEAGRGVDSYAPLTGLMVMSERTVRLTGRGAVMLANNLIGAPRGHPAMTAVLRASERAMQALPHAPAWWVTGPLIFTDVVRDCPLTLLPDGIAAGDIPPETADPQAVFAAARQAGR</sequence>
<dbReference type="EMBL" id="KF120570">
    <property type="protein sequence ID" value="AIA87844.1"/>
    <property type="molecule type" value="Genomic_DNA"/>
</dbReference>
<name>A0A060BY25_9HYPH</name>
<protein>
    <submittedName>
        <fullName evidence="1">CAZy families GT32 protein</fullName>
    </submittedName>
</protein>
<feature type="non-terminal residue" evidence="1">
    <location>
        <position position="1"/>
    </location>
</feature>
<dbReference type="AlphaFoldDB" id="A0A060BY25"/>
<evidence type="ECO:0000313" key="1">
    <source>
        <dbReference type="EMBL" id="AIA87844.1"/>
    </source>
</evidence>
<reference evidence="1" key="1">
    <citation type="journal article" date="2013" name="Environ. Microbiol.">
        <title>Seasonally variable intestinal metagenomes of the red palm weevil (Rhynchophorus ferrugineus).</title>
        <authorList>
            <person name="Jia S."/>
            <person name="Zhang X."/>
            <person name="Zhang G."/>
            <person name="Yin A."/>
            <person name="Zhang S."/>
            <person name="Li F."/>
            <person name="Wang L."/>
            <person name="Zhao D."/>
            <person name="Yun Q."/>
            <person name="Tala"/>
            <person name="Wang J."/>
            <person name="Sun G."/>
            <person name="Baabdullah M."/>
            <person name="Yu X."/>
            <person name="Hu S."/>
            <person name="Al-Mssallem I.S."/>
            <person name="Yu J."/>
        </authorList>
    </citation>
    <scope>NUCLEOTIDE SEQUENCE</scope>
</reference>
<proteinExistence type="predicted"/>
<dbReference type="Gene3D" id="3.90.550.20">
    <property type="match status" value="1"/>
</dbReference>